<feature type="compositionally biased region" description="Polar residues" evidence="1">
    <location>
        <begin position="42"/>
        <end position="54"/>
    </location>
</feature>
<evidence type="ECO:0000313" key="2">
    <source>
        <dbReference type="EMBL" id="KJB69255.1"/>
    </source>
</evidence>
<name>A0A0D2VGS5_GOSRA</name>
<dbReference type="Gramene" id="KJB69255">
    <property type="protein sequence ID" value="KJB69255"/>
    <property type="gene ID" value="B456_011G012400"/>
</dbReference>
<dbReference type="EMBL" id="CM001750">
    <property type="protein sequence ID" value="KJB69255.1"/>
    <property type="molecule type" value="Genomic_DNA"/>
</dbReference>
<gene>
    <name evidence="2" type="ORF">B456_011G012400</name>
</gene>
<evidence type="ECO:0000256" key="1">
    <source>
        <dbReference type="SAM" id="MobiDB-lite"/>
    </source>
</evidence>
<feature type="region of interest" description="Disordered" evidence="1">
    <location>
        <begin position="38"/>
        <end position="67"/>
    </location>
</feature>
<accession>A0A0D2VGS5</accession>
<proteinExistence type="predicted"/>
<feature type="region of interest" description="Disordered" evidence="1">
    <location>
        <begin position="1"/>
        <end position="24"/>
    </location>
</feature>
<dbReference type="Proteomes" id="UP000032304">
    <property type="component" value="Chromosome 11"/>
</dbReference>
<dbReference type="OMA" id="CKSYKLN"/>
<reference evidence="2 3" key="1">
    <citation type="journal article" date="2012" name="Nature">
        <title>Repeated polyploidization of Gossypium genomes and the evolution of spinnable cotton fibres.</title>
        <authorList>
            <person name="Paterson A.H."/>
            <person name="Wendel J.F."/>
            <person name="Gundlach H."/>
            <person name="Guo H."/>
            <person name="Jenkins J."/>
            <person name="Jin D."/>
            <person name="Llewellyn D."/>
            <person name="Showmaker K.C."/>
            <person name="Shu S."/>
            <person name="Udall J."/>
            <person name="Yoo M.J."/>
            <person name="Byers R."/>
            <person name="Chen W."/>
            <person name="Doron-Faigenboim A."/>
            <person name="Duke M.V."/>
            <person name="Gong L."/>
            <person name="Grimwood J."/>
            <person name="Grover C."/>
            <person name="Grupp K."/>
            <person name="Hu G."/>
            <person name="Lee T.H."/>
            <person name="Li J."/>
            <person name="Lin L."/>
            <person name="Liu T."/>
            <person name="Marler B.S."/>
            <person name="Page J.T."/>
            <person name="Roberts A.W."/>
            <person name="Romanel E."/>
            <person name="Sanders W.S."/>
            <person name="Szadkowski E."/>
            <person name="Tan X."/>
            <person name="Tang H."/>
            <person name="Xu C."/>
            <person name="Wang J."/>
            <person name="Wang Z."/>
            <person name="Zhang D."/>
            <person name="Zhang L."/>
            <person name="Ashrafi H."/>
            <person name="Bedon F."/>
            <person name="Bowers J.E."/>
            <person name="Brubaker C.L."/>
            <person name="Chee P.W."/>
            <person name="Das S."/>
            <person name="Gingle A.R."/>
            <person name="Haigler C.H."/>
            <person name="Harker D."/>
            <person name="Hoffmann L.V."/>
            <person name="Hovav R."/>
            <person name="Jones D.C."/>
            <person name="Lemke C."/>
            <person name="Mansoor S."/>
            <person name="ur Rahman M."/>
            <person name="Rainville L.N."/>
            <person name="Rambani A."/>
            <person name="Reddy U.K."/>
            <person name="Rong J.K."/>
            <person name="Saranga Y."/>
            <person name="Scheffler B.E."/>
            <person name="Scheffler J.A."/>
            <person name="Stelly D.M."/>
            <person name="Triplett B.A."/>
            <person name="Van Deynze A."/>
            <person name="Vaslin M.F."/>
            <person name="Waghmare V.N."/>
            <person name="Walford S.A."/>
            <person name="Wright R.J."/>
            <person name="Zaki E.A."/>
            <person name="Zhang T."/>
            <person name="Dennis E.S."/>
            <person name="Mayer K.F."/>
            <person name="Peterson D.G."/>
            <person name="Rokhsar D.S."/>
            <person name="Wang X."/>
            <person name="Schmutz J."/>
        </authorList>
    </citation>
    <scope>NUCLEOTIDE SEQUENCE [LARGE SCALE GENOMIC DNA]</scope>
</reference>
<dbReference type="AlphaFoldDB" id="A0A0D2VGS5"/>
<organism evidence="2 3">
    <name type="scientific">Gossypium raimondii</name>
    <name type="common">Peruvian cotton</name>
    <name type="synonym">Gossypium klotzschianum subsp. raimondii</name>
    <dbReference type="NCBI Taxonomy" id="29730"/>
    <lineage>
        <taxon>Eukaryota</taxon>
        <taxon>Viridiplantae</taxon>
        <taxon>Streptophyta</taxon>
        <taxon>Embryophyta</taxon>
        <taxon>Tracheophyta</taxon>
        <taxon>Spermatophyta</taxon>
        <taxon>Magnoliopsida</taxon>
        <taxon>eudicotyledons</taxon>
        <taxon>Gunneridae</taxon>
        <taxon>Pentapetalae</taxon>
        <taxon>rosids</taxon>
        <taxon>malvids</taxon>
        <taxon>Malvales</taxon>
        <taxon>Malvaceae</taxon>
        <taxon>Malvoideae</taxon>
        <taxon>Gossypium</taxon>
    </lineage>
</organism>
<protein>
    <submittedName>
        <fullName evidence="2">Uncharacterized protein</fullName>
    </submittedName>
</protein>
<evidence type="ECO:0000313" key="3">
    <source>
        <dbReference type="Proteomes" id="UP000032304"/>
    </source>
</evidence>
<feature type="compositionally biased region" description="Basic residues" evidence="1">
    <location>
        <begin position="9"/>
        <end position="19"/>
    </location>
</feature>
<keyword evidence="3" id="KW-1185">Reference proteome</keyword>
<sequence length="67" mass="7922">MMKIYESKRPKKVKQKNKNNIKTCKSYKLNLLKERSDEENLPYNSFPKNSSSSLPLRDLIPSHIKNQ</sequence>